<name>A0A9X1ZVA7_9FLAO</name>
<keyword evidence="9" id="KW-1185">Reference proteome</keyword>
<evidence type="ECO:0000259" key="7">
    <source>
        <dbReference type="Pfam" id="PF14322"/>
    </source>
</evidence>
<dbReference type="EMBL" id="JAKHSK010000002">
    <property type="protein sequence ID" value="MCL6217031.1"/>
    <property type="molecule type" value="Genomic_DNA"/>
</dbReference>
<organism evidence="8 9">
    <name type="scientific">Zunongwangia pacifica</name>
    <dbReference type="NCBI Taxonomy" id="2911062"/>
    <lineage>
        <taxon>Bacteria</taxon>
        <taxon>Pseudomonadati</taxon>
        <taxon>Bacteroidota</taxon>
        <taxon>Flavobacteriia</taxon>
        <taxon>Flavobacteriales</taxon>
        <taxon>Flavobacteriaceae</taxon>
        <taxon>Zunongwangia</taxon>
    </lineage>
</organism>
<accession>A0A9X1ZVA7</accession>
<feature type="domain" description="RagB/SusD" evidence="6">
    <location>
        <begin position="312"/>
        <end position="517"/>
    </location>
</feature>
<evidence type="ECO:0000313" key="8">
    <source>
        <dbReference type="EMBL" id="MCL6217031.1"/>
    </source>
</evidence>
<evidence type="ECO:0000259" key="6">
    <source>
        <dbReference type="Pfam" id="PF07980"/>
    </source>
</evidence>
<dbReference type="Gene3D" id="1.25.40.390">
    <property type="match status" value="1"/>
</dbReference>
<keyword evidence="3" id="KW-0732">Signal</keyword>
<protein>
    <submittedName>
        <fullName evidence="8">RagB/SusD family nutrient uptake outer membrane protein</fullName>
    </submittedName>
</protein>
<dbReference type="Pfam" id="PF07980">
    <property type="entry name" value="SusD_RagB"/>
    <property type="match status" value="1"/>
</dbReference>
<feature type="domain" description="SusD-like N-terminal" evidence="7">
    <location>
        <begin position="58"/>
        <end position="228"/>
    </location>
</feature>
<dbReference type="InterPro" id="IPR012944">
    <property type="entry name" value="SusD_RagB_dom"/>
</dbReference>
<evidence type="ECO:0000256" key="3">
    <source>
        <dbReference type="ARBA" id="ARBA00022729"/>
    </source>
</evidence>
<comment type="similarity">
    <text evidence="2">Belongs to the SusD family.</text>
</comment>
<evidence type="ECO:0000313" key="9">
    <source>
        <dbReference type="Proteomes" id="UP001139521"/>
    </source>
</evidence>
<evidence type="ECO:0000256" key="5">
    <source>
        <dbReference type="ARBA" id="ARBA00023237"/>
    </source>
</evidence>
<dbReference type="SUPFAM" id="SSF48452">
    <property type="entry name" value="TPR-like"/>
    <property type="match status" value="1"/>
</dbReference>
<reference evidence="8" key="1">
    <citation type="submission" date="2022-01" db="EMBL/GenBank/DDBJ databases">
        <title>Genome sequencing of Zunongwangia sp. M21534 genome.</title>
        <authorList>
            <person name="Chen Y."/>
            <person name="Dong C."/>
            <person name="Shao Z."/>
        </authorList>
    </citation>
    <scope>NUCLEOTIDE SEQUENCE</scope>
    <source>
        <strain evidence="8">MCCC M21534</strain>
    </source>
</reference>
<dbReference type="InterPro" id="IPR033985">
    <property type="entry name" value="SusD-like_N"/>
</dbReference>
<dbReference type="CDD" id="cd08977">
    <property type="entry name" value="SusD"/>
    <property type="match status" value="1"/>
</dbReference>
<proteinExistence type="inferred from homology"/>
<dbReference type="Gene3D" id="1.10.3780.10">
    <property type="entry name" value="SusD-like"/>
    <property type="match status" value="1"/>
</dbReference>
<dbReference type="AlphaFoldDB" id="A0A9X1ZVA7"/>
<sequence length="517" mass="59674">MKHTYRNRFHRIFLLIAFLSFWSCDMDLEEEVYSAETSENFYQNEDQVMSAYVMPYAFMQNLYDGGHFALQELSTDEVVAPTRNGYEDQNGAWVRLHRHTWTSSDVWILYEWQNLFQAIGYSNYFLDAMEENDLSGMDLPISKEQMIAEIKLVRALHYYWALSTFGNVPIVTSVGESSPAIKSREEVFAFVENEIIENIPQLGEKGDINWYGHFTKSAAYALLAKLYMNAEVFTGSPRWQDAIDAIDNVMAANYSLDPDWSTPFLVNNENSNENILVVPFDGSNATGFNFAEQNLHEEILFAKYNVEYYGWHKYSSQESFFNLFSENDERIEQWVVGPQTFINEAGEEEPIWSWYGYEMVVTPEITALQSDNTGWDQGAMSIKYEVEVGGLNNMSNDMVIFRLADMMLLKAEALMRLNGGAATQEAVSLVNQVRARNFESDDPNATYNTSSLSLDELIDERGRELAYEMHRREDLIRFGMFNDQWWEKEASEEYRQLFPIPATVLTANPALEQNPGY</sequence>
<evidence type="ECO:0000256" key="1">
    <source>
        <dbReference type="ARBA" id="ARBA00004442"/>
    </source>
</evidence>
<keyword evidence="5" id="KW-0998">Cell outer membrane</keyword>
<evidence type="ECO:0000256" key="4">
    <source>
        <dbReference type="ARBA" id="ARBA00023136"/>
    </source>
</evidence>
<dbReference type="GO" id="GO:0009279">
    <property type="term" value="C:cell outer membrane"/>
    <property type="evidence" value="ECO:0007669"/>
    <property type="project" value="UniProtKB-SubCell"/>
</dbReference>
<dbReference type="RefSeq" id="WP_249600020.1">
    <property type="nucleotide sequence ID" value="NZ_JAKHSK010000002.1"/>
</dbReference>
<dbReference type="Gene3D" id="1.25.40.10">
    <property type="entry name" value="Tetratricopeptide repeat domain"/>
    <property type="match status" value="1"/>
</dbReference>
<keyword evidence="4" id="KW-0472">Membrane</keyword>
<dbReference type="Pfam" id="PF14322">
    <property type="entry name" value="SusD-like_3"/>
    <property type="match status" value="1"/>
</dbReference>
<evidence type="ECO:0000256" key="2">
    <source>
        <dbReference type="ARBA" id="ARBA00006275"/>
    </source>
</evidence>
<dbReference type="InterPro" id="IPR011990">
    <property type="entry name" value="TPR-like_helical_dom_sf"/>
</dbReference>
<comment type="caution">
    <text evidence="8">The sequence shown here is derived from an EMBL/GenBank/DDBJ whole genome shotgun (WGS) entry which is preliminary data.</text>
</comment>
<dbReference type="Proteomes" id="UP001139521">
    <property type="component" value="Unassembled WGS sequence"/>
</dbReference>
<comment type="subcellular location">
    <subcellularLocation>
        <location evidence="1">Cell outer membrane</location>
    </subcellularLocation>
</comment>
<gene>
    <name evidence="8" type="ORF">L1967_01890</name>
</gene>